<reference evidence="2" key="1">
    <citation type="journal article" date="2019" name="Int. J. Syst. Evol. Microbiol.">
        <title>The Global Catalogue of Microorganisms (GCM) 10K type strain sequencing project: providing services to taxonomists for standard genome sequencing and annotation.</title>
        <authorList>
            <consortium name="The Broad Institute Genomics Platform"/>
            <consortium name="The Broad Institute Genome Sequencing Center for Infectious Disease"/>
            <person name="Wu L."/>
            <person name="Ma J."/>
        </authorList>
    </citation>
    <scope>NUCLEOTIDE SEQUENCE [LARGE SCALE GENOMIC DNA]</scope>
    <source>
        <strain evidence="2">IBRC-M 10703</strain>
    </source>
</reference>
<proteinExistence type="predicted"/>
<accession>A0ABV8GYV2</accession>
<keyword evidence="2" id="KW-1185">Reference proteome</keyword>
<gene>
    <name evidence="1" type="ORF">ACFOUV_14920</name>
</gene>
<sequence length="260" mass="29130">MKVGNAVLNIFFIGAVCTDVDYRNRGISSAILKEIYTYIDQAEASLLFISGTRGLYRRNNCHPFGKVHVESSIWEWTMLLDAGGYTSVFKMKQALYVATTDGALDGYVVIGLPTEASTYEQGIVTDWGGNPKAVYAILMDLLKTSTIEKIEINIPWQDKLNDECKGYTSDTKKNGGTINIVNAKRLLDQLMPYLKEKELAQNLEVVQQNDDGVLLKYGEFEKAFSNEELVDLIFGNGQVDRSFEQLFPVPLPSTEGFFYV</sequence>
<dbReference type="Pfam" id="PF13527">
    <property type="entry name" value="Acetyltransf_9"/>
    <property type="match status" value="1"/>
</dbReference>
<dbReference type="Gene3D" id="3.40.630.30">
    <property type="match status" value="1"/>
</dbReference>
<name>A0ABV8GYV2_9BACI</name>
<comment type="caution">
    <text evidence="1">The sequence shown here is derived from an EMBL/GenBank/DDBJ whole genome shotgun (WGS) entry which is preliminary data.</text>
</comment>
<evidence type="ECO:0000313" key="2">
    <source>
        <dbReference type="Proteomes" id="UP001595772"/>
    </source>
</evidence>
<organism evidence="1 2">
    <name type="scientific">Oceanobacillus longus</name>
    <dbReference type="NCBI Taxonomy" id="930120"/>
    <lineage>
        <taxon>Bacteria</taxon>
        <taxon>Bacillati</taxon>
        <taxon>Bacillota</taxon>
        <taxon>Bacilli</taxon>
        <taxon>Bacillales</taxon>
        <taxon>Bacillaceae</taxon>
        <taxon>Oceanobacillus</taxon>
    </lineage>
</organism>
<evidence type="ECO:0000313" key="1">
    <source>
        <dbReference type="EMBL" id="MFC4025085.1"/>
    </source>
</evidence>
<keyword evidence="1" id="KW-0808">Transferase</keyword>
<dbReference type="EMBL" id="JBHSAO010000011">
    <property type="protein sequence ID" value="MFC4025085.1"/>
    <property type="molecule type" value="Genomic_DNA"/>
</dbReference>
<dbReference type="Proteomes" id="UP001595772">
    <property type="component" value="Unassembled WGS sequence"/>
</dbReference>
<dbReference type="InterPro" id="IPR016181">
    <property type="entry name" value="Acyl_CoA_acyltransferase"/>
</dbReference>
<dbReference type="GO" id="GO:0016746">
    <property type="term" value="F:acyltransferase activity"/>
    <property type="evidence" value="ECO:0007669"/>
    <property type="project" value="UniProtKB-KW"/>
</dbReference>
<protein>
    <submittedName>
        <fullName evidence="1">GNAT family N-acetyltransferase</fullName>
        <ecNumber evidence="1">2.3.1.-</ecNumber>
    </submittedName>
</protein>
<keyword evidence="1" id="KW-0012">Acyltransferase</keyword>
<dbReference type="SUPFAM" id="SSF55729">
    <property type="entry name" value="Acyl-CoA N-acyltransferases (Nat)"/>
    <property type="match status" value="1"/>
</dbReference>
<dbReference type="EC" id="2.3.1.-" evidence="1"/>
<dbReference type="RefSeq" id="WP_379497806.1">
    <property type="nucleotide sequence ID" value="NZ_JBHSAO010000011.1"/>
</dbReference>